<feature type="domain" description="KaiC-like" evidence="3">
    <location>
        <begin position="2"/>
        <end position="196"/>
    </location>
</feature>
<protein>
    <recommendedName>
        <fullName evidence="3">KaiC-like domain-containing protein</fullName>
    </recommendedName>
</protein>
<proteinExistence type="predicted"/>
<gene>
    <name evidence="4" type="ORF">MSSAC_2942</name>
</gene>
<evidence type="ECO:0000256" key="1">
    <source>
        <dbReference type="ARBA" id="ARBA00022741"/>
    </source>
</evidence>
<dbReference type="PATRIC" id="fig|1434118.4.peg.3820"/>
<dbReference type="PANTHER" id="PTHR43637">
    <property type="entry name" value="UPF0273 PROTEIN TM_0370"/>
    <property type="match status" value="1"/>
</dbReference>
<dbReference type="InterPro" id="IPR027417">
    <property type="entry name" value="P-loop_NTPase"/>
</dbReference>
<dbReference type="SUPFAM" id="SSF52540">
    <property type="entry name" value="P-loop containing nucleoside triphosphate hydrolases"/>
    <property type="match status" value="1"/>
</dbReference>
<evidence type="ECO:0000259" key="3">
    <source>
        <dbReference type="Pfam" id="PF06745"/>
    </source>
</evidence>
<dbReference type="InterPro" id="IPR014774">
    <property type="entry name" value="KaiC-like_dom"/>
</dbReference>
<dbReference type="KEGG" id="msj:MSSAC_2942"/>
<evidence type="ECO:0000313" key="4">
    <source>
        <dbReference type="EMBL" id="AKB37532.1"/>
    </source>
</evidence>
<evidence type="ECO:0000256" key="2">
    <source>
        <dbReference type="ARBA" id="ARBA00022840"/>
    </source>
</evidence>
<sequence length="205" mass="22740">MGALPENSLLLVEEDLGGTKSLFLQRLVLDSLKKGQKALYISTRCPAEEILEEIGAGSIAGEEMQVTVHGDLGNRESLVEICKSLSAQGDAGPVNICVVDTFSLLFMEEDLHCLINDLKMLLKTSRKCNITFYLASDMGVLQEREEHILRSMVDGVIQFRTEYPAGKVNRFINIPKMRGVSPTERLIPYKIKEGTIAPDTRERVG</sequence>
<keyword evidence="1" id="KW-0547">Nucleotide-binding</keyword>
<dbReference type="AlphaFoldDB" id="A0A0E3PQB0"/>
<dbReference type="STRING" id="1434118.MSSAC_2942"/>
<dbReference type="GO" id="GO:0005524">
    <property type="term" value="F:ATP binding"/>
    <property type="evidence" value="ECO:0007669"/>
    <property type="project" value="UniProtKB-KW"/>
</dbReference>
<dbReference type="Gene3D" id="3.40.50.300">
    <property type="entry name" value="P-loop containing nucleotide triphosphate hydrolases"/>
    <property type="match status" value="1"/>
</dbReference>
<name>A0A0E3PQB0_9EURY</name>
<dbReference type="Proteomes" id="UP000033123">
    <property type="component" value="Chromosome"/>
</dbReference>
<dbReference type="PANTHER" id="PTHR43637:SF2">
    <property type="entry name" value="PROTEIN GVPD 1"/>
    <property type="match status" value="1"/>
</dbReference>
<keyword evidence="2" id="KW-0067">ATP-binding</keyword>
<evidence type="ECO:0000313" key="5">
    <source>
        <dbReference type="Proteomes" id="UP000033123"/>
    </source>
</evidence>
<dbReference type="Pfam" id="PF06745">
    <property type="entry name" value="ATPase"/>
    <property type="match status" value="1"/>
</dbReference>
<dbReference type="EMBL" id="CP009508">
    <property type="protein sequence ID" value="AKB37532.1"/>
    <property type="molecule type" value="Genomic_DNA"/>
</dbReference>
<accession>A0A0E3PQB0</accession>
<dbReference type="HOGENOM" id="CLU_1335071_0_0_2"/>
<reference evidence="4 5" key="1">
    <citation type="submission" date="2014-07" db="EMBL/GenBank/DDBJ databases">
        <title>Methanogenic archaea and the global carbon cycle.</title>
        <authorList>
            <person name="Henriksen J.R."/>
            <person name="Luke J."/>
            <person name="Reinhart S."/>
            <person name="Benedict M.N."/>
            <person name="Youngblut N.D."/>
            <person name="Metcalf M.E."/>
            <person name="Whitaker R.J."/>
            <person name="Metcalf W.W."/>
        </authorList>
    </citation>
    <scope>NUCLEOTIDE SEQUENCE [LARGE SCALE GENOMIC DNA]</scope>
    <source>
        <strain evidence="4 5">C2J</strain>
    </source>
</reference>
<organism evidence="4 5">
    <name type="scientific">Methanosarcina siciliae C2J</name>
    <dbReference type="NCBI Taxonomy" id="1434118"/>
    <lineage>
        <taxon>Archaea</taxon>
        <taxon>Methanobacteriati</taxon>
        <taxon>Methanobacteriota</taxon>
        <taxon>Stenosarchaea group</taxon>
        <taxon>Methanomicrobia</taxon>
        <taxon>Methanosarcinales</taxon>
        <taxon>Methanosarcinaceae</taxon>
        <taxon>Methanosarcina</taxon>
    </lineage>
</organism>